<protein>
    <submittedName>
        <fullName evidence="3">Uncharacterized protein</fullName>
    </submittedName>
</protein>
<sequence>MNLEEEKDGQASHGLARRVAALVFAFAFFAQVCSVGLLIVPRYPIPPSQILDPPTNIAISLVMNDPRCPPKVIDLLDPTFLVLQEVFASQNKILPVPIPGIPPFNPALIKNFWDADAELPVINGDFELALNMHHFFAGPDAQRDADSQIAVNPPSQIASSSAVSTAQDVMNSPSRSPVSSASSSPYPASDYSADPPSRQMAPAHDHDCGSHEAQTPESGYAMFKFFLVFSCPSRIASAGSPSGWCSPYAATNAYPSSNSVRPPPSCRESA</sequence>
<evidence type="ECO:0000256" key="2">
    <source>
        <dbReference type="SAM" id="Phobius"/>
    </source>
</evidence>
<gene>
    <name evidence="3" type="ORF">CERSUDRAFT_96441</name>
</gene>
<dbReference type="Proteomes" id="UP000016930">
    <property type="component" value="Unassembled WGS sequence"/>
</dbReference>
<accession>M2QE43</accession>
<proteinExistence type="predicted"/>
<keyword evidence="2" id="KW-0812">Transmembrane</keyword>
<feature type="compositionally biased region" description="Low complexity" evidence="1">
    <location>
        <begin position="172"/>
        <end position="198"/>
    </location>
</feature>
<organism evidence="3 4">
    <name type="scientific">Ceriporiopsis subvermispora (strain B)</name>
    <name type="common">White-rot fungus</name>
    <name type="synonym">Gelatoporia subvermispora</name>
    <dbReference type="NCBI Taxonomy" id="914234"/>
    <lineage>
        <taxon>Eukaryota</taxon>
        <taxon>Fungi</taxon>
        <taxon>Dikarya</taxon>
        <taxon>Basidiomycota</taxon>
        <taxon>Agaricomycotina</taxon>
        <taxon>Agaricomycetes</taxon>
        <taxon>Polyporales</taxon>
        <taxon>Gelatoporiaceae</taxon>
        <taxon>Gelatoporia</taxon>
    </lineage>
</organism>
<keyword evidence="4" id="KW-1185">Reference proteome</keyword>
<evidence type="ECO:0000313" key="4">
    <source>
        <dbReference type="Proteomes" id="UP000016930"/>
    </source>
</evidence>
<evidence type="ECO:0000313" key="3">
    <source>
        <dbReference type="EMBL" id="EMD35323.1"/>
    </source>
</evidence>
<feature type="compositionally biased region" description="Polar residues" evidence="1">
    <location>
        <begin position="154"/>
        <end position="171"/>
    </location>
</feature>
<dbReference type="HOGENOM" id="CLU_1030578_0_0_1"/>
<feature type="region of interest" description="Disordered" evidence="1">
    <location>
        <begin position="154"/>
        <end position="214"/>
    </location>
</feature>
<evidence type="ECO:0000256" key="1">
    <source>
        <dbReference type="SAM" id="MobiDB-lite"/>
    </source>
</evidence>
<name>M2QE43_CERS8</name>
<reference evidence="3 4" key="1">
    <citation type="journal article" date="2012" name="Proc. Natl. Acad. Sci. U.S.A.">
        <title>Comparative genomics of Ceriporiopsis subvermispora and Phanerochaete chrysosporium provide insight into selective ligninolysis.</title>
        <authorList>
            <person name="Fernandez-Fueyo E."/>
            <person name="Ruiz-Duenas F.J."/>
            <person name="Ferreira P."/>
            <person name="Floudas D."/>
            <person name="Hibbett D.S."/>
            <person name="Canessa P."/>
            <person name="Larrondo L.F."/>
            <person name="James T.Y."/>
            <person name="Seelenfreund D."/>
            <person name="Lobos S."/>
            <person name="Polanco R."/>
            <person name="Tello M."/>
            <person name="Honda Y."/>
            <person name="Watanabe T."/>
            <person name="Watanabe T."/>
            <person name="Ryu J.S."/>
            <person name="Kubicek C.P."/>
            <person name="Schmoll M."/>
            <person name="Gaskell J."/>
            <person name="Hammel K.E."/>
            <person name="St John F.J."/>
            <person name="Vanden Wymelenberg A."/>
            <person name="Sabat G."/>
            <person name="Splinter BonDurant S."/>
            <person name="Syed K."/>
            <person name="Yadav J.S."/>
            <person name="Doddapaneni H."/>
            <person name="Subramanian V."/>
            <person name="Lavin J.L."/>
            <person name="Oguiza J.A."/>
            <person name="Perez G."/>
            <person name="Pisabarro A.G."/>
            <person name="Ramirez L."/>
            <person name="Santoyo F."/>
            <person name="Master E."/>
            <person name="Coutinho P.M."/>
            <person name="Henrissat B."/>
            <person name="Lombard V."/>
            <person name="Magnuson J.K."/>
            <person name="Kuees U."/>
            <person name="Hori C."/>
            <person name="Igarashi K."/>
            <person name="Samejima M."/>
            <person name="Held B.W."/>
            <person name="Barry K.W."/>
            <person name="LaButti K.M."/>
            <person name="Lapidus A."/>
            <person name="Lindquist E.A."/>
            <person name="Lucas S.M."/>
            <person name="Riley R."/>
            <person name="Salamov A.A."/>
            <person name="Hoffmeister D."/>
            <person name="Schwenk D."/>
            <person name="Hadar Y."/>
            <person name="Yarden O."/>
            <person name="de Vries R.P."/>
            <person name="Wiebenga A."/>
            <person name="Stenlid J."/>
            <person name="Eastwood D."/>
            <person name="Grigoriev I.V."/>
            <person name="Berka R.M."/>
            <person name="Blanchette R.A."/>
            <person name="Kersten P."/>
            <person name="Martinez A.T."/>
            <person name="Vicuna R."/>
            <person name="Cullen D."/>
        </authorList>
    </citation>
    <scope>NUCLEOTIDE SEQUENCE [LARGE SCALE GENOMIC DNA]</scope>
    <source>
        <strain evidence="3 4">B</strain>
    </source>
</reference>
<keyword evidence="2" id="KW-0472">Membrane</keyword>
<feature type="transmembrane region" description="Helical" evidence="2">
    <location>
        <begin position="20"/>
        <end position="40"/>
    </location>
</feature>
<dbReference type="AlphaFoldDB" id="M2QE43"/>
<keyword evidence="2" id="KW-1133">Transmembrane helix</keyword>
<dbReference type="EMBL" id="KB445800">
    <property type="protein sequence ID" value="EMD35323.1"/>
    <property type="molecule type" value="Genomic_DNA"/>
</dbReference>